<dbReference type="EMBL" id="JACXVP010000001">
    <property type="protein sequence ID" value="KAG5632232.1"/>
    <property type="molecule type" value="Genomic_DNA"/>
</dbReference>
<reference evidence="1 2" key="1">
    <citation type="submission" date="2020-09" db="EMBL/GenBank/DDBJ databases">
        <title>De no assembly of potato wild relative species, Solanum commersonii.</title>
        <authorList>
            <person name="Cho K."/>
        </authorList>
    </citation>
    <scope>NUCLEOTIDE SEQUENCE [LARGE SCALE GENOMIC DNA]</scope>
    <source>
        <strain evidence="1">LZ3.2</strain>
        <tissue evidence="1">Leaf</tissue>
    </source>
</reference>
<evidence type="ECO:0000313" key="1">
    <source>
        <dbReference type="EMBL" id="KAG5632232.1"/>
    </source>
</evidence>
<protein>
    <submittedName>
        <fullName evidence="1">Uncharacterized protein</fullName>
    </submittedName>
</protein>
<gene>
    <name evidence="1" type="ORF">H5410_003949</name>
</gene>
<name>A0A9J6B6E6_SOLCO</name>
<evidence type="ECO:0000313" key="2">
    <source>
        <dbReference type="Proteomes" id="UP000824120"/>
    </source>
</evidence>
<organism evidence="1 2">
    <name type="scientific">Solanum commersonii</name>
    <name type="common">Commerson's wild potato</name>
    <name type="synonym">Commerson's nightshade</name>
    <dbReference type="NCBI Taxonomy" id="4109"/>
    <lineage>
        <taxon>Eukaryota</taxon>
        <taxon>Viridiplantae</taxon>
        <taxon>Streptophyta</taxon>
        <taxon>Embryophyta</taxon>
        <taxon>Tracheophyta</taxon>
        <taxon>Spermatophyta</taxon>
        <taxon>Magnoliopsida</taxon>
        <taxon>eudicotyledons</taxon>
        <taxon>Gunneridae</taxon>
        <taxon>Pentapetalae</taxon>
        <taxon>asterids</taxon>
        <taxon>lamiids</taxon>
        <taxon>Solanales</taxon>
        <taxon>Solanaceae</taxon>
        <taxon>Solanoideae</taxon>
        <taxon>Solaneae</taxon>
        <taxon>Solanum</taxon>
    </lineage>
</organism>
<dbReference type="AlphaFoldDB" id="A0A9J6B6E6"/>
<accession>A0A9J6B6E6</accession>
<dbReference type="Proteomes" id="UP000824120">
    <property type="component" value="Chromosome 1"/>
</dbReference>
<comment type="caution">
    <text evidence="1">The sequence shown here is derived from an EMBL/GenBank/DDBJ whole genome shotgun (WGS) entry which is preliminary data.</text>
</comment>
<sequence>MDSVDASISRSMCQHCNRPESRKGEFSYCEGGCVSWVDNGTHTECPIFVDLQLGSPPLVVDGGKNNKGPILLSDDKEFERTLKLIGGTSFKIFIILRL</sequence>
<keyword evidence="2" id="KW-1185">Reference proteome</keyword>
<proteinExistence type="predicted"/>